<organism evidence="2 3">
    <name type="scientific">Komagataella pastoris</name>
    <name type="common">Yeast</name>
    <name type="synonym">Pichia pastoris</name>
    <dbReference type="NCBI Taxonomy" id="4922"/>
    <lineage>
        <taxon>Eukaryota</taxon>
        <taxon>Fungi</taxon>
        <taxon>Dikarya</taxon>
        <taxon>Ascomycota</taxon>
        <taxon>Saccharomycotina</taxon>
        <taxon>Pichiomycetes</taxon>
        <taxon>Pichiales</taxon>
        <taxon>Pichiaceae</taxon>
        <taxon>Komagataella</taxon>
    </lineage>
</organism>
<feature type="region of interest" description="Disordered" evidence="1">
    <location>
        <begin position="22"/>
        <end position="71"/>
    </location>
</feature>
<sequence>MTGSLSDLLTSLFKKKDEEELWPILTPSRQSEEIRRPAQHARKEDPERKHRGSINNKGHRNEFLNTASNTLPPADEVQFEKLSQSIYNMLGEPLHLQPNNQNCISYRDSGFRTKYR</sequence>
<dbReference type="AlphaFoldDB" id="A0A1B2J939"/>
<reference evidence="2 3" key="1">
    <citation type="submission" date="2016-02" db="EMBL/GenBank/DDBJ databases">
        <title>Comparative genomic and transcriptomic foundation for Pichia pastoris.</title>
        <authorList>
            <person name="Love K.R."/>
            <person name="Shah K.A."/>
            <person name="Whittaker C.A."/>
            <person name="Wu J."/>
            <person name="Bartlett M.C."/>
            <person name="Ma D."/>
            <person name="Leeson R.L."/>
            <person name="Priest M."/>
            <person name="Young S.K."/>
            <person name="Love J.C."/>
        </authorList>
    </citation>
    <scope>NUCLEOTIDE SEQUENCE [LARGE SCALE GENOMIC DNA]</scope>
    <source>
        <strain evidence="2 3">ATCC 28485</strain>
    </source>
</reference>
<protein>
    <submittedName>
        <fullName evidence="2">BA75_01367T0</fullName>
    </submittedName>
</protein>
<evidence type="ECO:0000313" key="2">
    <source>
        <dbReference type="EMBL" id="ANZ74516.1"/>
    </source>
</evidence>
<accession>A0A1B2J939</accession>
<name>A0A1B2J939_PICPA</name>
<keyword evidence="3" id="KW-1185">Reference proteome</keyword>
<feature type="compositionally biased region" description="Basic and acidic residues" evidence="1">
    <location>
        <begin position="30"/>
        <end position="48"/>
    </location>
</feature>
<gene>
    <name evidence="2" type="ORF">ATY40_BA7501367</name>
</gene>
<feature type="region of interest" description="Disordered" evidence="1">
    <location>
        <begin position="93"/>
        <end position="116"/>
    </location>
</feature>
<dbReference type="Proteomes" id="UP000094565">
    <property type="component" value="Chromosome 1"/>
</dbReference>
<proteinExistence type="predicted"/>
<evidence type="ECO:0000256" key="1">
    <source>
        <dbReference type="SAM" id="MobiDB-lite"/>
    </source>
</evidence>
<evidence type="ECO:0000313" key="3">
    <source>
        <dbReference type="Proteomes" id="UP000094565"/>
    </source>
</evidence>
<dbReference type="EMBL" id="CP014584">
    <property type="protein sequence ID" value="ANZ74516.1"/>
    <property type="molecule type" value="Genomic_DNA"/>
</dbReference>
<dbReference type="OrthoDB" id="10317978at2759"/>